<dbReference type="OrthoDB" id="2149267at2759"/>
<organism evidence="1 2">
    <name type="scientific">Dinothrombium tinctorium</name>
    <dbReference type="NCBI Taxonomy" id="1965070"/>
    <lineage>
        <taxon>Eukaryota</taxon>
        <taxon>Metazoa</taxon>
        <taxon>Ecdysozoa</taxon>
        <taxon>Arthropoda</taxon>
        <taxon>Chelicerata</taxon>
        <taxon>Arachnida</taxon>
        <taxon>Acari</taxon>
        <taxon>Acariformes</taxon>
        <taxon>Trombidiformes</taxon>
        <taxon>Prostigmata</taxon>
        <taxon>Anystina</taxon>
        <taxon>Parasitengona</taxon>
        <taxon>Trombidioidea</taxon>
        <taxon>Trombidiidae</taxon>
        <taxon>Dinothrombium</taxon>
    </lineage>
</organism>
<proteinExistence type="predicted"/>
<dbReference type="PANTHER" id="PTHR45702">
    <property type="entry name" value="ADAM10/ADAM17 METALLOPEPTIDASE FAMILY MEMBER"/>
    <property type="match status" value="1"/>
</dbReference>
<dbReference type="AlphaFoldDB" id="A0A443RNH1"/>
<dbReference type="PANTHER" id="PTHR45702:SF3">
    <property type="entry name" value="KUZBANIAN-LIKE, ISOFORM A"/>
    <property type="match status" value="1"/>
</dbReference>
<evidence type="ECO:0000313" key="1">
    <source>
        <dbReference type="EMBL" id="RWS16823.1"/>
    </source>
</evidence>
<dbReference type="InterPro" id="IPR051489">
    <property type="entry name" value="ADAM_Metalloproteinase"/>
</dbReference>
<reference evidence="1 2" key="1">
    <citation type="journal article" date="2018" name="Gigascience">
        <title>Genomes of trombidid mites reveal novel predicted allergens and laterally-transferred genes associated with secondary metabolism.</title>
        <authorList>
            <person name="Dong X."/>
            <person name="Chaisiri K."/>
            <person name="Xia D."/>
            <person name="Armstrong S.D."/>
            <person name="Fang Y."/>
            <person name="Donnelly M.J."/>
            <person name="Kadowaki T."/>
            <person name="McGarry J.W."/>
            <person name="Darby A.C."/>
            <person name="Makepeace B.L."/>
        </authorList>
    </citation>
    <scope>NUCLEOTIDE SEQUENCE [LARGE SCALE GENOMIC DNA]</scope>
    <source>
        <strain evidence="1">UoL-WK</strain>
    </source>
</reference>
<keyword evidence="2" id="KW-1185">Reference proteome</keyword>
<dbReference type="GO" id="GO:0007229">
    <property type="term" value="P:integrin-mediated signaling pathway"/>
    <property type="evidence" value="ECO:0007669"/>
    <property type="project" value="UniProtKB-KW"/>
</dbReference>
<feature type="non-terminal residue" evidence="1">
    <location>
        <position position="132"/>
    </location>
</feature>
<dbReference type="InterPro" id="IPR036436">
    <property type="entry name" value="Disintegrin_dom_sf"/>
</dbReference>
<keyword evidence="1" id="KW-0401">Integrin</keyword>
<gene>
    <name evidence="1" type="ORF">B4U79_10851</name>
</gene>
<dbReference type="GO" id="GO:0007219">
    <property type="term" value="P:Notch signaling pathway"/>
    <property type="evidence" value="ECO:0007669"/>
    <property type="project" value="TreeGrafter"/>
</dbReference>
<dbReference type="EMBL" id="NCKU01000160">
    <property type="protein sequence ID" value="RWS16823.1"/>
    <property type="molecule type" value="Genomic_DNA"/>
</dbReference>
<dbReference type="GO" id="GO:0005886">
    <property type="term" value="C:plasma membrane"/>
    <property type="evidence" value="ECO:0007669"/>
    <property type="project" value="TreeGrafter"/>
</dbReference>
<sequence>MRSNPPLDEIPCRLRPNVVCSPSQGPCCTQDCRVKVGNKCRDDNGCRTASYCKYPFKNETKFSFSGPQCPPSTNKPNKTICNNEFVCYMGECTGSICIAYGLESCQCRRRPNDPETKSCELCCRLPADDSTC</sequence>
<dbReference type="STRING" id="1965070.A0A443RNH1"/>
<dbReference type="Proteomes" id="UP000285301">
    <property type="component" value="Unassembled WGS sequence"/>
</dbReference>
<protein>
    <submittedName>
        <fullName evidence="1">Disintegrin and metalloproteinase domain-containing protein 10-like protein</fullName>
    </submittedName>
</protein>
<evidence type="ECO:0000313" key="2">
    <source>
        <dbReference type="Proteomes" id="UP000285301"/>
    </source>
</evidence>
<accession>A0A443RNH1</accession>
<dbReference type="GO" id="GO:0006509">
    <property type="term" value="P:membrane protein ectodomain proteolysis"/>
    <property type="evidence" value="ECO:0007669"/>
    <property type="project" value="TreeGrafter"/>
</dbReference>
<dbReference type="SUPFAM" id="SSF57552">
    <property type="entry name" value="Blood coagulation inhibitor (disintegrin)"/>
    <property type="match status" value="1"/>
</dbReference>
<dbReference type="GO" id="GO:0004222">
    <property type="term" value="F:metalloendopeptidase activity"/>
    <property type="evidence" value="ECO:0007669"/>
    <property type="project" value="TreeGrafter"/>
</dbReference>
<name>A0A443RNH1_9ACAR</name>
<comment type="caution">
    <text evidence="1">The sequence shown here is derived from an EMBL/GenBank/DDBJ whole genome shotgun (WGS) entry which is preliminary data.</text>
</comment>